<evidence type="ECO:0000256" key="1">
    <source>
        <dbReference type="SAM" id="SignalP"/>
    </source>
</evidence>
<sequence length="374" mass="40492">MRFIVLTALALLASPAAPTAAQSGRSERTIADKLPLFAKNNCQQNHNPANQLFCGDSELAAAAEKLSAAIEARLARLPDRLPAIEENAIWIRQRSLGCGIIGQAAVRYDDFDQVKSCLLRITEERAAILRDPDFDCLAANTAAGALICADPSLALIETELNSQVLGLIGKLDPTAARFAFAEYGRWTRERDRECNLVGKDNVPLQELEFAEACLADNLKRKSDDVRSAKGDPKKVFGRQVTARLPDTDAIDFCAARIHAANSCGNFLRINRVFAIDSQVTDQDAQVTGEIEMVVLAPFAACSKVASSCTGTCWDVRTGHPQPGAGNRERSAEAFNVTRRLRIQRTFAFVKAADGWRCREDELAPVNSGTAGGGS</sequence>
<reference evidence="2 3" key="1">
    <citation type="submission" date="2019-08" db="EMBL/GenBank/DDBJ databases">
        <title>Bradyrhizobium hipponensis sp. nov., a rhizobium isolated from a Lupinus angustifolius root nodule in Tunisia.</title>
        <authorList>
            <person name="Off K."/>
            <person name="Rejili M."/>
            <person name="Mars M."/>
            <person name="Brachmann A."/>
            <person name="Marin M."/>
        </authorList>
    </citation>
    <scope>NUCLEOTIDE SEQUENCE [LARGE SCALE GENOMIC DNA]</scope>
    <source>
        <strain evidence="3">aSej3</strain>
    </source>
</reference>
<keyword evidence="3" id="KW-1185">Reference proteome</keyword>
<feature type="chain" id="PRO_5024347481" evidence="1">
    <location>
        <begin position="21"/>
        <end position="374"/>
    </location>
</feature>
<proteinExistence type="predicted"/>
<evidence type="ECO:0000313" key="3">
    <source>
        <dbReference type="Proteomes" id="UP000324797"/>
    </source>
</evidence>
<protein>
    <submittedName>
        <fullName evidence="2">DUF1311 domain-containing protein</fullName>
    </submittedName>
</protein>
<name>A0A5S4YES3_9BRAD</name>
<accession>A0A5S4YES3</accession>
<dbReference type="EMBL" id="VSTH01000116">
    <property type="protein sequence ID" value="TYO62896.1"/>
    <property type="molecule type" value="Genomic_DNA"/>
</dbReference>
<feature type="signal peptide" evidence="1">
    <location>
        <begin position="1"/>
        <end position="20"/>
    </location>
</feature>
<keyword evidence="1" id="KW-0732">Signal</keyword>
<dbReference type="Proteomes" id="UP000324797">
    <property type="component" value="Unassembled WGS sequence"/>
</dbReference>
<dbReference type="AlphaFoldDB" id="A0A5S4YES3"/>
<organism evidence="2 3">
    <name type="scientific">Bradyrhizobium hipponense</name>
    <dbReference type="NCBI Taxonomy" id="2605638"/>
    <lineage>
        <taxon>Bacteria</taxon>
        <taxon>Pseudomonadati</taxon>
        <taxon>Pseudomonadota</taxon>
        <taxon>Alphaproteobacteria</taxon>
        <taxon>Hyphomicrobiales</taxon>
        <taxon>Nitrobacteraceae</taxon>
        <taxon>Bradyrhizobium</taxon>
    </lineage>
</organism>
<dbReference type="RefSeq" id="WP_148743269.1">
    <property type="nucleotide sequence ID" value="NZ_VSTH01000116.1"/>
</dbReference>
<gene>
    <name evidence="2" type="ORF">FXV83_30375</name>
</gene>
<evidence type="ECO:0000313" key="2">
    <source>
        <dbReference type="EMBL" id="TYO62896.1"/>
    </source>
</evidence>
<comment type="caution">
    <text evidence="2">The sequence shown here is derived from an EMBL/GenBank/DDBJ whole genome shotgun (WGS) entry which is preliminary data.</text>
</comment>